<dbReference type="InterPro" id="IPR016286">
    <property type="entry name" value="FUC_metazoa-typ"/>
</dbReference>
<keyword evidence="5" id="KW-0378">Hydrolase</keyword>
<evidence type="ECO:0000313" key="9">
    <source>
        <dbReference type="EMBL" id="PWJ37943.1"/>
    </source>
</evidence>
<name>A0A315Z4Z1_SEDFL</name>
<dbReference type="GO" id="GO:0004560">
    <property type="term" value="F:alpha-L-fucosidase activity"/>
    <property type="evidence" value="ECO:0007669"/>
    <property type="project" value="InterPro"/>
</dbReference>
<comment type="caution">
    <text evidence="9">The sequence shown here is derived from an EMBL/GenBank/DDBJ whole genome shotgun (WGS) entry which is preliminary data.</text>
</comment>
<dbReference type="PANTHER" id="PTHR10030">
    <property type="entry name" value="ALPHA-L-FUCOSIDASE"/>
    <property type="match status" value="1"/>
</dbReference>
<evidence type="ECO:0000256" key="4">
    <source>
        <dbReference type="ARBA" id="ARBA00022729"/>
    </source>
</evidence>
<dbReference type="Gene3D" id="3.20.20.80">
    <property type="entry name" value="Glycosidases"/>
    <property type="match status" value="1"/>
</dbReference>
<feature type="domain" description="Glycoside hydrolase family 29 N-terminal" evidence="7">
    <location>
        <begin position="23"/>
        <end position="388"/>
    </location>
</feature>
<evidence type="ECO:0000259" key="7">
    <source>
        <dbReference type="Pfam" id="PF01120"/>
    </source>
</evidence>
<keyword evidence="10" id="KW-1185">Reference proteome</keyword>
<keyword evidence="4" id="KW-0732">Signal</keyword>
<dbReference type="PROSITE" id="PS51257">
    <property type="entry name" value="PROKAR_LIPOPROTEIN"/>
    <property type="match status" value="1"/>
</dbReference>
<comment type="similarity">
    <text evidence="2">Belongs to the glycosyl hydrolase 29 family.</text>
</comment>
<evidence type="ECO:0000256" key="1">
    <source>
        <dbReference type="ARBA" id="ARBA00004071"/>
    </source>
</evidence>
<evidence type="ECO:0000313" key="10">
    <source>
        <dbReference type="Proteomes" id="UP000245535"/>
    </source>
</evidence>
<dbReference type="PIRSF" id="PIRSF001092">
    <property type="entry name" value="Alpha-L-fucosidase"/>
    <property type="match status" value="1"/>
</dbReference>
<dbReference type="RefSeq" id="WP_109622113.1">
    <property type="nucleotide sequence ID" value="NZ_QGDO01000008.1"/>
</dbReference>
<dbReference type="Pfam" id="PF16757">
    <property type="entry name" value="Fucosidase_C"/>
    <property type="match status" value="1"/>
</dbReference>
<sequence length="514" mass="59492">MRKVIVIFIAAILSACTSQKDSSIVGKKVYEPNWESLQQYEVPKWFQDAKLGIFIHWGAYSVPAYGSEWYPRLMYMDSVEWSPNGEARKEGPTYINKFHVENFGELNSFGYKDFIPMFKGEHFNAKEWIDIFEKSGAKYIVPVAEHHDGFAMYKSNHTRWNSVDMGPKKDILGELTTEARNRDLKIGASSHYAFNWNYFTYKEGFDTMDPQYSDLYSKPHEHYAPADKEFLSMWWKRTTDIIDNYQPDILWFDFYIDREEFSPYHPKIAAYYYNKGVEWNKDVVLQTKNFKMVTFPEGTHVLDIERGKMSDIRKEPWQTDTSIGKNSWGYVKNWKSKDANTLIDDLVDIVSKNGCLLLNVGPKADGTIPEDQQAILFEMGNWLKVNGKAIYGSRPWKIFGEGPTQVATGHHTEGKNQELTSEDFRFTTNEGRLYAIAMDWAEDGKMIIPAVSTKSNYISAAVQNVKLLGSNSNLDWRQTEKGLELQLPSEKPCEHAFVFEIEFNNNQSLAWLDK</sequence>
<dbReference type="Proteomes" id="UP000245535">
    <property type="component" value="Unassembled WGS sequence"/>
</dbReference>
<dbReference type="PANTHER" id="PTHR10030:SF37">
    <property type="entry name" value="ALPHA-L-FUCOSIDASE-RELATED"/>
    <property type="match status" value="1"/>
</dbReference>
<dbReference type="InterPro" id="IPR017853">
    <property type="entry name" value="GH"/>
</dbReference>
<dbReference type="InterPro" id="IPR057739">
    <property type="entry name" value="Glyco_hydro_29_N"/>
</dbReference>
<evidence type="ECO:0000256" key="5">
    <source>
        <dbReference type="ARBA" id="ARBA00022801"/>
    </source>
</evidence>
<dbReference type="AlphaFoldDB" id="A0A315Z4Z1"/>
<evidence type="ECO:0000259" key="8">
    <source>
        <dbReference type="Pfam" id="PF16757"/>
    </source>
</evidence>
<dbReference type="EC" id="3.2.1.51" evidence="3"/>
<dbReference type="SMART" id="SM00812">
    <property type="entry name" value="Alpha_L_fucos"/>
    <property type="match status" value="1"/>
</dbReference>
<dbReference type="InterPro" id="IPR013780">
    <property type="entry name" value="Glyco_hydro_b"/>
</dbReference>
<proteinExistence type="inferred from homology"/>
<protein>
    <recommendedName>
        <fullName evidence="3">alpha-L-fucosidase</fullName>
        <ecNumber evidence="3">3.2.1.51</ecNumber>
    </recommendedName>
</protein>
<dbReference type="EMBL" id="QGDO01000008">
    <property type="protein sequence ID" value="PWJ37943.1"/>
    <property type="molecule type" value="Genomic_DNA"/>
</dbReference>
<gene>
    <name evidence="9" type="ORF">BC781_10878</name>
</gene>
<dbReference type="InterPro" id="IPR000933">
    <property type="entry name" value="Glyco_hydro_29"/>
</dbReference>
<keyword evidence="6" id="KW-0326">Glycosidase</keyword>
<reference evidence="9 10" key="1">
    <citation type="submission" date="2018-03" db="EMBL/GenBank/DDBJ databases">
        <title>Genomic Encyclopedia of Archaeal and Bacterial Type Strains, Phase II (KMG-II): from individual species to whole genera.</title>
        <authorList>
            <person name="Goeker M."/>
        </authorList>
    </citation>
    <scope>NUCLEOTIDE SEQUENCE [LARGE SCALE GENOMIC DNA]</scope>
    <source>
        <strain evidence="9 10">DSM 28229</strain>
    </source>
</reference>
<accession>A0A315Z4Z1</accession>
<organism evidence="9 10">
    <name type="scientific">Sediminitomix flava</name>
    <dbReference type="NCBI Taxonomy" id="379075"/>
    <lineage>
        <taxon>Bacteria</taxon>
        <taxon>Pseudomonadati</taxon>
        <taxon>Bacteroidota</taxon>
        <taxon>Cytophagia</taxon>
        <taxon>Cytophagales</taxon>
        <taxon>Flammeovirgaceae</taxon>
        <taxon>Sediminitomix</taxon>
    </lineage>
</organism>
<dbReference type="GO" id="GO:0005764">
    <property type="term" value="C:lysosome"/>
    <property type="evidence" value="ECO:0007669"/>
    <property type="project" value="TreeGrafter"/>
</dbReference>
<evidence type="ECO:0000256" key="6">
    <source>
        <dbReference type="ARBA" id="ARBA00023295"/>
    </source>
</evidence>
<evidence type="ECO:0000256" key="2">
    <source>
        <dbReference type="ARBA" id="ARBA00007951"/>
    </source>
</evidence>
<dbReference type="Gene3D" id="2.60.40.1180">
    <property type="entry name" value="Golgi alpha-mannosidase II"/>
    <property type="match status" value="1"/>
</dbReference>
<dbReference type="OrthoDB" id="974797at2"/>
<dbReference type="GO" id="GO:0006004">
    <property type="term" value="P:fucose metabolic process"/>
    <property type="evidence" value="ECO:0007669"/>
    <property type="project" value="InterPro"/>
</dbReference>
<dbReference type="InterPro" id="IPR031919">
    <property type="entry name" value="Fucosidase_C"/>
</dbReference>
<dbReference type="GO" id="GO:0016139">
    <property type="term" value="P:glycoside catabolic process"/>
    <property type="evidence" value="ECO:0007669"/>
    <property type="project" value="TreeGrafter"/>
</dbReference>
<dbReference type="PRINTS" id="PR00741">
    <property type="entry name" value="GLHYDRLASE29"/>
</dbReference>
<dbReference type="Pfam" id="PF01120">
    <property type="entry name" value="Alpha_L_fucos"/>
    <property type="match status" value="1"/>
</dbReference>
<comment type="function">
    <text evidence="1">Alpha-L-fucosidase is responsible for hydrolyzing the alpha-1,6-linked fucose joined to the reducing-end N-acetylglucosamine of the carbohydrate moieties of glycoproteins.</text>
</comment>
<feature type="domain" description="Alpha-L-fucosidase C-terminal" evidence="8">
    <location>
        <begin position="420"/>
        <end position="502"/>
    </location>
</feature>
<dbReference type="SUPFAM" id="SSF51445">
    <property type="entry name" value="(Trans)glycosidases"/>
    <property type="match status" value="1"/>
</dbReference>
<evidence type="ECO:0000256" key="3">
    <source>
        <dbReference type="ARBA" id="ARBA00012662"/>
    </source>
</evidence>